<reference evidence="5 6" key="1">
    <citation type="submission" date="2016-10" db="EMBL/GenBank/DDBJ databases">
        <authorList>
            <person name="de Groot N.N."/>
        </authorList>
    </citation>
    <scope>NUCLEOTIDE SEQUENCE [LARGE SCALE GENOMIC DNA]</scope>
    <source>
        <strain evidence="5 6">CGMCC 1.8891</strain>
    </source>
</reference>
<dbReference type="Pfam" id="PF13403">
    <property type="entry name" value="Hint_2"/>
    <property type="match status" value="1"/>
</dbReference>
<dbReference type="InterPro" id="IPR050557">
    <property type="entry name" value="RTX_toxin/Mannuronan_C5-epim"/>
</dbReference>
<feature type="domain" description="Hedgehog/Intein (Hint)" evidence="4">
    <location>
        <begin position="436"/>
        <end position="581"/>
    </location>
</feature>
<evidence type="ECO:0000256" key="3">
    <source>
        <dbReference type="SAM" id="MobiDB-lite"/>
    </source>
</evidence>
<dbReference type="PRINTS" id="PR00313">
    <property type="entry name" value="CABNDNGRPT"/>
</dbReference>
<dbReference type="InterPro" id="IPR001343">
    <property type="entry name" value="Hemolysn_Ca-bd"/>
</dbReference>
<dbReference type="InterPro" id="IPR011049">
    <property type="entry name" value="Serralysin-like_metalloprot_C"/>
</dbReference>
<dbReference type="GO" id="GO:0005509">
    <property type="term" value="F:calcium ion binding"/>
    <property type="evidence" value="ECO:0007669"/>
    <property type="project" value="InterPro"/>
</dbReference>
<organism evidence="5 6">
    <name type="scientific">Celeribacter halophilus</name>
    <dbReference type="NCBI Taxonomy" id="576117"/>
    <lineage>
        <taxon>Bacteria</taxon>
        <taxon>Pseudomonadati</taxon>
        <taxon>Pseudomonadota</taxon>
        <taxon>Alphaproteobacteria</taxon>
        <taxon>Rhodobacterales</taxon>
        <taxon>Roseobacteraceae</taxon>
        <taxon>Celeribacter</taxon>
    </lineage>
</organism>
<dbReference type="STRING" id="576117.SAMN04488138_108100"/>
<gene>
    <name evidence="5" type="ORF">SAMN04488138_108100</name>
</gene>
<dbReference type="PANTHER" id="PTHR38340">
    <property type="entry name" value="S-LAYER PROTEIN"/>
    <property type="match status" value="1"/>
</dbReference>
<evidence type="ECO:0000256" key="1">
    <source>
        <dbReference type="ARBA" id="ARBA00004613"/>
    </source>
</evidence>
<evidence type="ECO:0000313" key="6">
    <source>
        <dbReference type="Proteomes" id="UP000183299"/>
    </source>
</evidence>
<dbReference type="GO" id="GO:0005576">
    <property type="term" value="C:extracellular region"/>
    <property type="evidence" value="ECO:0007669"/>
    <property type="project" value="UniProtKB-SubCell"/>
</dbReference>
<dbReference type="Pfam" id="PF00353">
    <property type="entry name" value="HemolysinCabind"/>
    <property type="match status" value="3"/>
</dbReference>
<proteinExistence type="predicted"/>
<dbReference type="Gene3D" id="2.170.16.10">
    <property type="entry name" value="Hedgehog/Intein (Hint) domain"/>
    <property type="match status" value="1"/>
</dbReference>
<feature type="region of interest" description="Disordered" evidence="3">
    <location>
        <begin position="1"/>
        <end position="45"/>
    </location>
</feature>
<dbReference type="RefSeq" id="WP_066600012.1">
    <property type="nucleotide sequence ID" value="NZ_FORY01000008.1"/>
</dbReference>
<evidence type="ECO:0000256" key="2">
    <source>
        <dbReference type="ARBA" id="ARBA00022525"/>
    </source>
</evidence>
<protein>
    <submittedName>
        <fullName evidence="5">Ca2+-binding protein, RTX toxin-related</fullName>
    </submittedName>
</protein>
<dbReference type="EMBL" id="FORY01000008">
    <property type="protein sequence ID" value="SFJ69541.1"/>
    <property type="molecule type" value="Genomic_DNA"/>
</dbReference>
<dbReference type="InterPro" id="IPR036844">
    <property type="entry name" value="Hint_dom_sf"/>
</dbReference>
<dbReference type="Gene3D" id="2.150.10.10">
    <property type="entry name" value="Serralysin-like metalloprotease, C-terminal"/>
    <property type="match status" value="3"/>
</dbReference>
<keyword evidence="2" id="KW-0964">Secreted</keyword>
<dbReference type="AlphaFoldDB" id="A0A1I3TIT6"/>
<dbReference type="GeneID" id="98665453"/>
<dbReference type="PROSITE" id="PS00330">
    <property type="entry name" value="HEMOLYSIN_CALCIUM"/>
    <property type="match status" value="4"/>
</dbReference>
<dbReference type="SUPFAM" id="SSF51120">
    <property type="entry name" value="beta-Roll"/>
    <property type="match status" value="2"/>
</dbReference>
<feature type="compositionally biased region" description="Low complexity" evidence="3">
    <location>
        <begin position="323"/>
        <end position="336"/>
    </location>
</feature>
<dbReference type="OrthoDB" id="6305173at2"/>
<dbReference type="SUPFAM" id="SSF51294">
    <property type="entry name" value="Hedgehog/intein (Hint) domain"/>
    <property type="match status" value="1"/>
</dbReference>
<keyword evidence="6" id="KW-1185">Reference proteome</keyword>
<feature type="compositionally biased region" description="Polar residues" evidence="3">
    <location>
        <begin position="1"/>
        <end position="19"/>
    </location>
</feature>
<evidence type="ECO:0000259" key="4">
    <source>
        <dbReference type="Pfam" id="PF13403"/>
    </source>
</evidence>
<feature type="region of interest" description="Disordered" evidence="3">
    <location>
        <begin position="313"/>
        <end position="356"/>
    </location>
</feature>
<name>A0A1I3TIT6_9RHOB</name>
<dbReference type="InterPro" id="IPR028992">
    <property type="entry name" value="Hedgehog/Intein_dom"/>
</dbReference>
<accession>A0A1I3TIT6</accession>
<comment type="subcellular location">
    <subcellularLocation>
        <location evidence="1">Secreted</location>
    </subcellularLocation>
</comment>
<dbReference type="PANTHER" id="PTHR38340:SF1">
    <property type="entry name" value="S-LAYER PROTEIN"/>
    <property type="match status" value="1"/>
</dbReference>
<dbReference type="InterPro" id="IPR018511">
    <property type="entry name" value="Hemolysin-typ_Ca-bd_CS"/>
</dbReference>
<sequence length="630" mass="65920">MANINGTNDDDNLSGTSGADSIDGKAGDDQIDGSNGADTIKGGSDDDTIYAGGGNDVIYGDDGSSTGTLGLDASALTLSRSNLESNPWSNSEATYSNVATLDDGTVVNAKLVLVSKSDSGLQVDLSGDSGQEILLNGNNKGKMEGETATIRMEFYNAATGEPISINSTATFNDIDSERGSEQVSIDSASFTSYGTSSDTSLDVQTDGGTVVATGTEANSASDQDAWFSAAFENQSSITFTLTAREVNSGYTLSGDVIDDVDETELDPGDDEIHGGAGADTIYGEAGDDTLYGDNGDDDIYGGEGNDTIYGGQGQDEIEGGLGDDVISGGSGDDTISGGAGDDTIYADGDNDSLSGDEGSDRFVVTASGNTNISGGEDADGTDQDVIELSRGTYDYDDYRVVYTNGDPSTESGVIELLDANGNVTRRIKFEEVEQIVCFTPGTGIATPDGTVAAEQLCVGDRVFTRDNGAQEIAWVGRKDLSAADLQRQKDLIPVMIAKGALGNGLPDRDLIVSPQHRVLLTSDRAALYFEEREVLAAAKHLVGLPGIVRAKPLATSYIHFMCENHEVVLSNEAWTETFQPGAASMSGLENGQRDEILTLFPELATAKGMNDYISARKTLKKHETRLLMAS</sequence>
<dbReference type="Proteomes" id="UP000183299">
    <property type="component" value="Unassembled WGS sequence"/>
</dbReference>
<evidence type="ECO:0000313" key="5">
    <source>
        <dbReference type="EMBL" id="SFJ69541.1"/>
    </source>
</evidence>